<feature type="transmembrane region" description="Helical" evidence="6">
    <location>
        <begin position="214"/>
        <end position="234"/>
    </location>
</feature>
<evidence type="ECO:0000256" key="4">
    <source>
        <dbReference type="ARBA" id="ARBA00022989"/>
    </source>
</evidence>
<dbReference type="CDD" id="cd06579">
    <property type="entry name" value="TM_PBP1_transp_AraH_like"/>
    <property type="match status" value="1"/>
</dbReference>
<feature type="transmembrane region" description="Helical" evidence="6">
    <location>
        <begin position="36"/>
        <end position="56"/>
    </location>
</feature>
<comment type="subcellular location">
    <subcellularLocation>
        <location evidence="1">Cell membrane</location>
        <topology evidence="1">Multi-pass membrane protein</topology>
    </subcellularLocation>
</comment>
<feature type="transmembrane region" description="Helical" evidence="6">
    <location>
        <begin position="6"/>
        <end position="24"/>
    </location>
</feature>
<dbReference type="RefSeq" id="WP_167927822.1">
    <property type="nucleotide sequence ID" value="NZ_JAATVY010000023.1"/>
</dbReference>
<feature type="transmembrane region" description="Helical" evidence="6">
    <location>
        <begin position="113"/>
        <end position="132"/>
    </location>
</feature>
<name>A0ABX0Y6H1_9ACTN</name>
<feature type="transmembrane region" description="Helical" evidence="6">
    <location>
        <begin position="163"/>
        <end position="181"/>
    </location>
</feature>
<protein>
    <submittedName>
        <fullName evidence="7">ABC transporter permease</fullName>
    </submittedName>
</protein>
<evidence type="ECO:0000256" key="2">
    <source>
        <dbReference type="ARBA" id="ARBA00022475"/>
    </source>
</evidence>
<evidence type="ECO:0000256" key="1">
    <source>
        <dbReference type="ARBA" id="ARBA00004651"/>
    </source>
</evidence>
<evidence type="ECO:0000256" key="6">
    <source>
        <dbReference type="SAM" id="Phobius"/>
    </source>
</evidence>
<keyword evidence="3 6" id="KW-0812">Transmembrane</keyword>
<proteinExistence type="predicted"/>
<evidence type="ECO:0000256" key="3">
    <source>
        <dbReference type="ARBA" id="ARBA00022692"/>
    </source>
</evidence>
<evidence type="ECO:0000313" key="7">
    <source>
        <dbReference type="EMBL" id="NJC72909.1"/>
    </source>
</evidence>
<gene>
    <name evidence="7" type="ORF">HC031_24795</name>
</gene>
<evidence type="ECO:0000313" key="8">
    <source>
        <dbReference type="Proteomes" id="UP000722989"/>
    </source>
</evidence>
<organism evidence="7 8">
    <name type="scientific">Planosporangium thailandense</name>
    <dbReference type="NCBI Taxonomy" id="765197"/>
    <lineage>
        <taxon>Bacteria</taxon>
        <taxon>Bacillati</taxon>
        <taxon>Actinomycetota</taxon>
        <taxon>Actinomycetes</taxon>
        <taxon>Micromonosporales</taxon>
        <taxon>Micromonosporaceae</taxon>
        <taxon>Planosporangium</taxon>
    </lineage>
</organism>
<dbReference type="Pfam" id="PF02653">
    <property type="entry name" value="BPD_transp_2"/>
    <property type="match status" value="1"/>
</dbReference>
<comment type="caution">
    <text evidence="7">The sequence shown here is derived from an EMBL/GenBank/DDBJ whole genome shotgun (WGS) entry which is preliminary data.</text>
</comment>
<keyword evidence="4 6" id="KW-1133">Transmembrane helix</keyword>
<dbReference type="Proteomes" id="UP000722989">
    <property type="component" value="Unassembled WGS sequence"/>
</dbReference>
<reference evidence="7 8" key="1">
    <citation type="submission" date="2020-03" db="EMBL/GenBank/DDBJ databases">
        <title>WGS of the type strain of Planosporangium spp.</title>
        <authorList>
            <person name="Thawai C."/>
        </authorList>
    </citation>
    <scope>NUCLEOTIDE SEQUENCE [LARGE SCALE GENOMIC DNA]</scope>
    <source>
        <strain evidence="7 8">TBRC 5610</strain>
    </source>
</reference>
<dbReference type="EMBL" id="JAATVY010000023">
    <property type="protein sequence ID" value="NJC72909.1"/>
    <property type="molecule type" value="Genomic_DNA"/>
</dbReference>
<evidence type="ECO:0000256" key="5">
    <source>
        <dbReference type="ARBA" id="ARBA00023136"/>
    </source>
</evidence>
<feature type="transmembrane region" description="Helical" evidence="6">
    <location>
        <begin position="86"/>
        <end position="107"/>
    </location>
</feature>
<keyword evidence="2" id="KW-1003">Cell membrane</keyword>
<feature type="transmembrane region" description="Helical" evidence="6">
    <location>
        <begin position="291"/>
        <end position="312"/>
    </location>
</feature>
<feature type="transmembrane region" description="Helical" evidence="6">
    <location>
        <begin position="246"/>
        <end position="279"/>
    </location>
</feature>
<keyword evidence="8" id="KW-1185">Reference proteome</keyword>
<dbReference type="PANTHER" id="PTHR32196">
    <property type="entry name" value="ABC TRANSPORTER PERMEASE PROTEIN YPHD-RELATED-RELATED"/>
    <property type="match status" value="1"/>
</dbReference>
<feature type="transmembrane region" description="Helical" evidence="6">
    <location>
        <begin position="62"/>
        <end position="79"/>
    </location>
</feature>
<sequence length="319" mass="33502">MLASRPAALPSVLLVLVAILFWILNPTFLTAMNISGILAFVPELGLIALGMTMLLTAGQFDLSVGAIFGFTPLMVFTMVNNMGMPLPLAVVLWLLVAAVIGFINGYVVTKFGISSFLVTLSTQLMIGGVGLYESNGFPQSTLNSTSWMKPLFNGSIQFGGVKLYISLLWFLVIAAALWYTLNQTRFGNWITATGGNRDAAAARGIRTDWTTIKLFMLSALLAGFAGIISDIRVGSAYPTAGTGYELQVIAIAVVGGTLLTGGSGTIVGTVVGAMLLAVIQNGVILAGVPGLAYQMFVGAVILVALILQTGVLRLRRGTS</sequence>
<keyword evidence="5 6" id="KW-0472">Membrane</keyword>
<dbReference type="InterPro" id="IPR001851">
    <property type="entry name" value="ABC_transp_permease"/>
</dbReference>
<accession>A0ABX0Y6H1</accession>